<evidence type="ECO:0000256" key="6">
    <source>
        <dbReference type="ARBA" id="ARBA00023242"/>
    </source>
</evidence>
<feature type="compositionally biased region" description="Basic and acidic residues" evidence="7">
    <location>
        <begin position="62"/>
        <end position="74"/>
    </location>
</feature>
<dbReference type="InterPro" id="IPR014876">
    <property type="entry name" value="DEK_C"/>
</dbReference>
<evidence type="ECO:0000313" key="9">
    <source>
        <dbReference type="EMBL" id="CAI9274545.1"/>
    </source>
</evidence>
<comment type="subcellular location">
    <subcellularLocation>
        <location evidence="1">Nucleus</location>
    </subcellularLocation>
</comment>
<dbReference type="InterPro" id="IPR003173">
    <property type="entry name" value="PC4_C"/>
</dbReference>
<dbReference type="InterPro" id="IPR009044">
    <property type="entry name" value="ssDNA-bd_transcriptional_reg"/>
</dbReference>
<keyword evidence="5" id="KW-0804">Transcription</keyword>
<gene>
    <name evidence="9" type="ORF">LSALG_LOCUS14620</name>
</gene>
<evidence type="ECO:0000256" key="3">
    <source>
        <dbReference type="ARBA" id="ARBA00023015"/>
    </source>
</evidence>
<name>A0AA35YIG8_LACSI</name>
<evidence type="ECO:0000256" key="1">
    <source>
        <dbReference type="ARBA" id="ARBA00004123"/>
    </source>
</evidence>
<accession>A0AA35YIG8</accession>
<reference evidence="9" key="1">
    <citation type="submission" date="2023-04" db="EMBL/GenBank/DDBJ databases">
        <authorList>
            <person name="Vijverberg K."/>
            <person name="Xiong W."/>
            <person name="Schranz E."/>
        </authorList>
    </citation>
    <scope>NUCLEOTIDE SEQUENCE</scope>
</reference>
<dbReference type="PROSITE" id="PS51998">
    <property type="entry name" value="DEK_C"/>
    <property type="match status" value="1"/>
</dbReference>
<dbReference type="InterPro" id="IPR017415">
    <property type="entry name" value="KELP"/>
</dbReference>
<proteinExistence type="inferred from homology"/>
<comment type="similarity">
    <text evidence="2">Belongs to the transcriptional coactivator PC4 family.</text>
</comment>
<feature type="region of interest" description="Disordered" evidence="7">
    <location>
        <begin position="62"/>
        <end position="102"/>
    </location>
</feature>
<evidence type="ECO:0000256" key="4">
    <source>
        <dbReference type="ARBA" id="ARBA00023125"/>
    </source>
</evidence>
<dbReference type="InterPro" id="IPR045125">
    <property type="entry name" value="Sub1/Tcp4-like"/>
</dbReference>
<dbReference type="Proteomes" id="UP001177003">
    <property type="component" value="Chromosome 3"/>
</dbReference>
<dbReference type="Pfam" id="PF02229">
    <property type="entry name" value="PC4"/>
    <property type="match status" value="1"/>
</dbReference>
<protein>
    <recommendedName>
        <fullName evidence="8">DEK-C domain-containing protein</fullName>
    </recommendedName>
</protein>
<dbReference type="GO" id="GO:0003713">
    <property type="term" value="F:transcription coactivator activity"/>
    <property type="evidence" value="ECO:0007669"/>
    <property type="project" value="InterPro"/>
</dbReference>
<keyword evidence="10" id="KW-1185">Reference proteome</keyword>
<feature type="domain" description="DEK-C" evidence="8">
    <location>
        <begin position="3"/>
        <end position="60"/>
    </location>
</feature>
<keyword evidence="6" id="KW-0539">Nucleus</keyword>
<dbReference type="Pfam" id="PF08766">
    <property type="entry name" value="DEK_C"/>
    <property type="match status" value="1"/>
</dbReference>
<dbReference type="GO" id="GO:0005634">
    <property type="term" value="C:nucleus"/>
    <property type="evidence" value="ECO:0007669"/>
    <property type="project" value="UniProtKB-SubCell"/>
</dbReference>
<dbReference type="SUPFAM" id="SSF109715">
    <property type="entry name" value="DEK C-terminal domain"/>
    <property type="match status" value="1"/>
</dbReference>
<evidence type="ECO:0000256" key="7">
    <source>
        <dbReference type="SAM" id="MobiDB-lite"/>
    </source>
</evidence>
<dbReference type="EMBL" id="OX465079">
    <property type="protein sequence ID" value="CAI9274545.1"/>
    <property type="molecule type" value="Genomic_DNA"/>
</dbReference>
<dbReference type="Gene3D" id="2.30.31.10">
    <property type="entry name" value="Transcriptional Coactivator Pc4, Chain A"/>
    <property type="match status" value="1"/>
</dbReference>
<dbReference type="PIRSF" id="PIRSF038156">
    <property type="entry name" value="RNA_pol_II_KELP"/>
    <property type="match status" value="1"/>
</dbReference>
<organism evidence="9 10">
    <name type="scientific">Lactuca saligna</name>
    <name type="common">Willowleaf lettuce</name>
    <dbReference type="NCBI Taxonomy" id="75948"/>
    <lineage>
        <taxon>Eukaryota</taxon>
        <taxon>Viridiplantae</taxon>
        <taxon>Streptophyta</taxon>
        <taxon>Embryophyta</taxon>
        <taxon>Tracheophyta</taxon>
        <taxon>Spermatophyta</taxon>
        <taxon>Magnoliopsida</taxon>
        <taxon>eudicotyledons</taxon>
        <taxon>Gunneridae</taxon>
        <taxon>Pentapetalae</taxon>
        <taxon>asterids</taxon>
        <taxon>campanulids</taxon>
        <taxon>Asterales</taxon>
        <taxon>Asteraceae</taxon>
        <taxon>Cichorioideae</taxon>
        <taxon>Cichorieae</taxon>
        <taxon>Lactucinae</taxon>
        <taxon>Lactuca</taxon>
    </lineage>
</organism>
<sequence length="201" mass="23204">MDPEMAKKIEETVLEVLKDSDMDSTTEFQVRKAASEKLGVDLSVSERKKLVRNVVQTYLEEQQAKAEAGDKAVEADEPEAEEEEEEDSEDEKKKRKKGDKEYDEEGDLIFCRLSDKRRVTLTEFKGKHLVSIREYYKKDGKELPSSKGISLTAEQWSTFSKNVPAIEKAINKMEARFRVADYDFFLYTGIKERMKIGQKEV</sequence>
<keyword evidence="3" id="KW-0805">Transcription regulation</keyword>
<dbReference type="GO" id="GO:0060261">
    <property type="term" value="P:positive regulation of transcription initiation by RNA polymerase II"/>
    <property type="evidence" value="ECO:0007669"/>
    <property type="project" value="InterPro"/>
</dbReference>
<dbReference type="GO" id="GO:0003677">
    <property type="term" value="F:DNA binding"/>
    <property type="evidence" value="ECO:0007669"/>
    <property type="project" value="UniProtKB-KW"/>
</dbReference>
<evidence type="ECO:0000259" key="8">
    <source>
        <dbReference type="PROSITE" id="PS51998"/>
    </source>
</evidence>
<feature type="compositionally biased region" description="Acidic residues" evidence="7">
    <location>
        <begin position="75"/>
        <end position="89"/>
    </location>
</feature>
<dbReference type="FunFam" id="2.30.31.10:FF:000004">
    <property type="entry name" value="RNA polymerase II transcriptional coactivator KELP"/>
    <property type="match status" value="1"/>
</dbReference>
<evidence type="ECO:0000313" key="10">
    <source>
        <dbReference type="Proteomes" id="UP001177003"/>
    </source>
</evidence>
<evidence type="ECO:0000256" key="5">
    <source>
        <dbReference type="ARBA" id="ARBA00023163"/>
    </source>
</evidence>
<dbReference type="SUPFAM" id="SSF54447">
    <property type="entry name" value="ssDNA-binding transcriptional regulator domain"/>
    <property type="match status" value="1"/>
</dbReference>
<dbReference type="PANTHER" id="PTHR13215">
    <property type="entry name" value="RNA POLYMERASE II TRANSCRIPTIONAL COACTIVATOR"/>
    <property type="match status" value="1"/>
</dbReference>
<dbReference type="AlphaFoldDB" id="A0AA35YIG8"/>
<keyword evidence="4" id="KW-0238">DNA-binding</keyword>
<evidence type="ECO:0000256" key="2">
    <source>
        <dbReference type="ARBA" id="ARBA00009001"/>
    </source>
</evidence>